<protein>
    <submittedName>
        <fullName evidence="2">Nucleoside-diphosphate-sugar epimerase</fullName>
    </submittedName>
</protein>
<dbReference type="EMBL" id="FOIU01000003">
    <property type="protein sequence ID" value="SEW47326.1"/>
    <property type="molecule type" value="Genomic_DNA"/>
</dbReference>
<dbReference type="STRING" id="356305.SAMN05421841_3498"/>
<organism evidence="2 3">
    <name type="scientific">Chryseobacterium wanjuense</name>
    <dbReference type="NCBI Taxonomy" id="356305"/>
    <lineage>
        <taxon>Bacteria</taxon>
        <taxon>Pseudomonadati</taxon>
        <taxon>Bacteroidota</taxon>
        <taxon>Flavobacteriia</taxon>
        <taxon>Flavobacteriales</taxon>
        <taxon>Weeksellaceae</taxon>
        <taxon>Chryseobacterium group</taxon>
        <taxon>Chryseobacterium</taxon>
    </lineage>
</organism>
<proteinExistence type="predicted"/>
<dbReference type="Pfam" id="PF03807">
    <property type="entry name" value="F420_oxidored"/>
    <property type="match status" value="1"/>
</dbReference>
<dbReference type="Proteomes" id="UP000199469">
    <property type="component" value="Unassembled WGS sequence"/>
</dbReference>
<reference evidence="3" key="1">
    <citation type="submission" date="2016-10" db="EMBL/GenBank/DDBJ databases">
        <authorList>
            <person name="Varghese N."/>
            <person name="Submissions S."/>
        </authorList>
    </citation>
    <scope>NUCLEOTIDE SEQUENCE [LARGE SCALE GENOMIC DNA]</scope>
    <source>
        <strain evidence="3">DSM 17724</strain>
    </source>
</reference>
<accession>A0A1I0S053</accession>
<keyword evidence="3" id="KW-1185">Reference proteome</keyword>
<evidence type="ECO:0000313" key="3">
    <source>
        <dbReference type="Proteomes" id="UP000199469"/>
    </source>
</evidence>
<evidence type="ECO:0000313" key="2">
    <source>
        <dbReference type="EMBL" id="SEW47326.1"/>
    </source>
</evidence>
<dbReference type="InterPro" id="IPR028939">
    <property type="entry name" value="P5C_Rdtase_cat_N"/>
</dbReference>
<dbReference type="OrthoDB" id="751203at2"/>
<sequence length="260" mass="29752">MLKVGIIGCGWLGSRIAKHLQPEYEISATTRTQEKAEQLQEVGIQPFLVDFPDSKKISEYFQPTLLSQNPEVIIITVPFSKKMTTESLHNRFENISLYIEGFKGQLFLMSSVGIYPQEPIEISENTLPDEQLNPSMLNVEKLVKEKFSQVNILRLGGLMGDNRVFSNYNILSPEQIVNHVHYHDICRIIETMMKQNISSKTYNVVAPWHPMKQEVINYQKGLSVPIDFLPEGRKIISKSLEKDLGFSYVYPDPKKFTEGV</sequence>
<name>A0A1I0S053_9FLAO</name>
<dbReference type="Gene3D" id="3.40.50.720">
    <property type="entry name" value="NAD(P)-binding Rossmann-like Domain"/>
    <property type="match status" value="1"/>
</dbReference>
<feature type="domain" description="Pyrroline-5-carboxylate reductase catalytic N-terminal" evidence="1">
    <location>
        <begin position="3"/>
        <end position="81"/>
    </location>
</feature>
<dbReference type="SUPFAM" id="SSF51735">
    <property type="entry name" value="NAD(P)-binding Rossmann-fold domains"/>
    <property type="match status" value="1"/>
</dbReference>
<dbReference type="InterPro" id="IPR036291">
    <property type="entry name" value="NAD(P)-bd_dom_sf"/>
</dbReference>
<evidence type="ECO:0000259" key="1">
    <source>
        <dbReference type="Pfam" id="PF03807"/>
    </source>
</evidence>
<dbReference type="AlphaFoldDB" id="A0A1I0S053"/>
<dbReference type="RefSeq" id="WP_089794885.1">
    <property type="nucleotide sequence ID" value="NZ_FOIU01000003.1"/>
</dbReference>
<gene>
    <name evidence="2" type="ORF">SAMN05421841_3498</name>
</gene>